<evidence type="ECO:0000259" key="1">
    <source>
        <dbReference type="Pfam" id="PF04149"/>
    </source>
</evidence>
<dbReference type="EMBL" id="BMRG01000013">
    <property type="protein sequence ID" value="GGP73134.1"/>
    <property type="molecule type" value="Genomic_DNA"/>
</dbReference>
<dbReference type="Pfam" id="PF04149">
    <property type="entry name" value="DUF397"/>
    <property type="match status" value="1"/>
</dbReference>
<reference evidence="2" key="2">
    <citation type="submission" date="2020-09" db="EMBL/GenBank/DDBJ databases">
        <authorList>
            <person name="Sun Q."/>
            <person name="Ohkuma M."/>
        </authorList>
    </citation>
    <scope>NUCLEOTIDE SEQUENCE</scope>
    <source>
        <strain evidence="2">JCM 3313</strain>
    </source>
</reference>
<name>A0A918AQG8_9PSEU</name>
<protein>
    <recommendedName>
        <fullName evidence="1">DUF397 domain-containing protein</fullName>
    </recommendedName>
</protein>
<organism evidence="2 3">
    <name type="scientific">Saccharothrix coeruleofusca</name>
    <dbReference type="NCBI Taxonomy" id="33919"/>
    <lineage>
        <taxon>Bacteria</taxon>
        <taxon>Bacillati</taxon>
        <taxon>Actinomycetota</taxon>
        <taxon>Actinomycetes</taxon>
        <taxon>Pseudonocardiales</taxon>
        <taxon>Pseudonocardiaceae</taxon>
        <taxon>Saccharothrix</taxon>
    </lineage>
</organism>
<feature type="domain" description="DUF397" evidence="1">
    <location>
        <begin position="6"/>
        <end position="56"/>
    </location>
</feature>
<proteinExistence type="predicted"/>
<evidence type="ECO:0000313" key="3">
    <source>
        <dbReference type="Proteomes" id="UP000639606"/>
    </source>
</evidence>
<dbReference type="RefSeq" id="WP_189226044.1">
    <property type="nucleotide sequence ID" value="NZ_BMRG01000013.1"/>
</dbReference>
<comment type="caution">
    <text evidence="2">The sequence shown here is derived from an EMBL/GenBank/DDBJ whole genome shotgun (WGS) entry which is preliminary data.</text>
</comment>
<accession>A0A918AQG8</accession>
<dbReference type="Proteomes" id="UP000639606">
    <property type="component" value="Unassembled WGS sequence"/>
</dbReference>
<keyword evidence="3" id="KW-1185">Reference proteome</keyword>
<sequence length="64" mass="7095">MTRQQDWRKSSYSGSQENCVEVAMTTAQVGVRDSKHPAAGELSFPPATFTAFLRKVHLIGRGEQ</sequence>
<evidence type="ECO:0000313" key="2">
    <source>
        <dbReference type="EMBL" id="GGP73134.1"/>
    </source>
</evidence>
<reference evidence="2" key="1">
    <citation type="journal article" date="2014" name="Int. J. Syst. Evol. Microbiol.">
        <title>Complete genome sequence of Corynebacterium casei LMG S-19264T (=DSM 44701T), isolated from a smear-ripened cheese.</title>
        <authorList>
            <consortium name="US DOE Joint Genome Institute (JGI-PGF)"/>
            <person name="Walter F."/>
            <person name="Albersmeier A."/>
            <person name="Kalinowski J."/>
            <person name="Ruckert C."/>
        </authorList>
    </citation>
    <scope>NUCLEOTIDE SEQUENCE</scope>
    <source>
        <strain evidence="2">JCM 3313</strain>
    </source>
</reference>
<dbReference type="InterPro" id="IPR007278">
    <property type="entry name" value="DUF397"/>
</dbReference>
<dbReference type="AlphaFoldDB" id="A0A918AQG8"/>
<gene>
    <name evidence="2" type="ORF">GCM10010185_53250</name>
</gene>